<evidence type="ECO:0000256" key="4">
    <source>
        <dbReference type="ARBA" id="ARBA00022827"/>
    </source>
</evidence>
<dbReference type="InterPro" id="IPR009075">
    <property type="entry name" value="AcylCo_DH/oxidase_C"/>
</dbReference>
<evidence type="ECO:0000256" key="1">
    <source>
        <dbReference type="ARBA" id="ARBA00001974"/>
    </source>
</evidence>
<evidence type="ECO:0000313" key="9">
    <source>
        <dbReference type="Proteomes" id="UP000754644"/>
    </source>
</evidence>
<evidence type="ECO:0000259" key="7">
    <source>
        <dbReference type="Pfam" id="PF02771"/>
    </source>
</evidence>
<keyword evidence="3" id="KW-0285">Flavoprotein</keyword>
<dbReference type="InterPro" id="IPR013786">
    <property type="entry name" value="AcylCoA_DH/ox_N"/>
</dbReference>
<dbReference type="InterPro" id="IPR009100">
    <property type="entry name" value="AcylCoA_DH/oxidase_NM_dom_sf"/>
</dbReference>
<dbReference type="GO" id="GO:0050660">
    <property type="term" value="F:flavin adenine dinucleotide binding"/>
    <property type="evidence" value="ECO:0007669"/>
    <property type="project" value="InterPro"/>
</dbReference>
<keyword evidence="5" id="KW-0560">Oxidoreductase</keyword>
<dbReference type="InterPro" id="IPR037069">
    <property type="entry name" value="AcylCoA_DH/ox_N_sf"/>
</dbReference>
<dbReference type="Gene3D" id="2.40.110.10">
    <property type="entry name" value="Butyryl-CoA Dehydrogenase, subunit A, domain 2"/>
    <property type="match status" value="1"/>
</dbReference>
<dbReference type="EMBL" id="JABMOJ010000475">
    <property type="protein sequence ID" value="NQV66193.1"/>
    <property type="molecule type" value="Genomic_DNA"/>
</dbReference>
<accession>A0A973A9W2</accession>
<dbReference type="AlphaFoldDB" id="A0A973A9W2"/>
<evidence type="ECO:0000259" key="6">
    <source>
        <dbReference type="Pfam" id="PF00441"/>
    </source>
</evidence>
<sequence>MSQPIEFTEEQSMLLDTAMDFCGKHSPVSLVRARLGDEQTIPAAVWQEIVDLGWSAITIPETYGGLGLGLSELVPVVESMGRHLMATPLVWSAAAAHTLLLAGSEEQKNIWLPKLATGAVATMGLVELDGSWLLDAPTCGAEQQTGKLVLTGTKCFVQDATLADMIIVSVLLAGQPRLVLLDKAQIPVAALTQEVVIDETRRSFQLDLDGISVGLESLLPQTCFAEIEQVLMLLLSAEMVGGHANTLNLVIEYLKTRKQFDKYIGSYQALKHPTVDILIGLEASRSHVYHGATVFDQADSSSADKAIALRMAKAVASEGFAFAGDRAIQFHGGFGFTFECDAQLYLRRALWCQYQFGDETYQRSCLAPLLLDRA</sequence>
<dbReference type="PANTHER" id="PTHR43884">
    <property type="entry name" value="ACYL-COA DEHYDROGENASE"/>
    <property type="match status" value="1"/>
</dbReference>
<dbReference type="PANTHER" id="PTHR43884:SF20">
    <property type="entry name" value="ACYL-COA DEHYDROGENASE FADE28"/>
    <property type="match status" value="1"/>
</dbReference>
<dbReference type="GO" id="GO:0003995">
    <property type="term" value="F:acyl-CoA dehydrogenase activity"/>
    <property type="evidence" value="ECO:0007669"/>
    <property type="project" value="TreeGrafter"/>
</dbReference>
<comment type="cofactor">
    <cofactor evidence="1">
        <name>FAD</name>
        <dbReference type="ChEBI" id="CHEBI:57692"/>
    </cofactor>
</comment>
<name>A0A973A9W2_9GAMM</name>
<evidence type="ECO:0000256" key="3">
    <source>
        <dbReference type="ARBA" id="ARBA00022630"/>
    </source>
</evidence>
<feature type="domain" description="Acyl-CoA dehydrogenase/oxidase C-terminal" evidence="6">
    <location>
        <begin position="234"/>
        <end position="367"/>
    </location>
</feature>
<gene>
    <name evidence="8" type="ORF">HQ497_12600</name>
</gene>
<dbReference type="Pfam" id="PF02771">
    <property type="entry name" value="Acyl-CoA_dh_N"/>
    <property type="match status" value="1"/>
</dbReference>
<protein>
    <submittedName>
        <fullName evidence="8">Acyl-CoA/acyl-ACP dehydrogenase</fullName>
    </submittedName>
</protein>
<keyword evidence="4" id="KW-0274">FAD</keyword>
<reference evidence="8" key="1">
    <citation type="submission" date="2020-05" db="EMBL/GenBank/DDBJ databases">
        <title>Sulfur intermediates as new biogeochemical hubs in an aquatic model microbial ecosystem.</title>
        <authorList>
            <person name="Vigneron A."/>
        </authorList>
    </citation>
    <scope>NUCLEOTIDE SEQUENCE</scope>
    <source>
        <strain evidence="8">Bin.250</strain>
    </source>
</reference>
<dbReference type="Pfam" id="PF00441">
    <property type="entry name" value="Acyl-CoA_dh_1"/>
    <property type="match status" value="1"/>
</dbReference>
<evidence type="ECO:0000256" key="5">
    <source>
        <dbReference type="ARBA" id="ARBA00023002"/>
    </source>
</evidence>
<comment type="similarity">
    <text evidence="2">Belongs to the acyl-CoA dehydrogenase family.</text>
</comment>
<evidence type="ECO:0000313" key="8">
    <source>
        <dbReference type="EMBL" id="NQV66193.1"/>
    </source>
</evidence>
<dbReference type="Proteomes" id="UP000754644">
    <property type="component" value="Unassembled WGS sequence"/>
</dbReference>
<dbReference type="InterPro" id="IPR036250">
    <property type="entry name" value="AcylCo_DH-like_C"/>
</dbReference>
<dbReference type="Gene3D" id="1.10.540.10">
    <property type="entry name" value="Acyl-CoA dehydrogenase/oxidase, N-terminal domain"/>
    <property type="match status" value="1"/>
</dbReference>
<evidence type="ECO:0000256" key="2">
    <source>
        <dbReference type="ARBA" id="ARBA00009347"/>
    </source>
</evidence>
<dbReference type="Gene3D" id="1.20.140.10">
    <property type="entry name" value="Butyryl-CoA Dehydrogenase, subunit A, domain 3"/>
    <property type="match status" value="1"/>
</dbReference>
<comment type="caution">
    <text evidence="8">The sequence shown here is derived from an EMBL/GenBank/DDBJ whole genome shotgun (WGS) entry which is preliminary data.</text>
</comment>
<feature type="domain" description="Acyl-CoA dehydrogenase/oxidase N-terminal" evidence="7">
    <location>
        <begin position="8"/>
        <end position="118"/>
    </location>
</feature>
<dbReference type="InterPro" id="IPR046373">
    <property type="entry name" value="Acyl-CoA_Oxase/DH_mid-dom_sf"/>
</dbReference>
<proteinExistence type="inferred from homology"/>
<dbReference type="SUPFAM" id="SSF56645">
    <property type="entry name" value="Acyl-CoA dehydrogenase NM domain-like"/>
    <property type="match status" value="1"/>
</dbReference>
<organism evidence="8 9">
    <name type="scientific">SAR86 cluster bacterium</name>
    <dbReference type="NCBI Taxonomy" id="2030880"/>
    <lineage>
        <taxon>Bacteria</taxon>
        <taxon>Pseudomonadati</taxon>
        <taxon>Pseudomonadota</taxon>
        <taxon>Gammaproteobacteria</taxon>
        <taxon>SAR86 cluster</taxon>
    </lineage>
</organism>
<dbReference type="CDD" id="cd00567">
    <property type="entry name" value="ACAD"/>
    <property type="match status" value="1"/>
</dbReference>
<dbReference type="SUPFAM" id="SSF47203">
    <property type="entry name" value="Acyl-CoA dehydrogenase C-terminal domain-like"/>
    <property type="match status" value="1"/>
</dbReference>